<evidence type="ECO:0000313" key="3">
    <source>
        <dbReference type="Proteomes" id="UP000242084"/>
    </source>
</evidence>
<dbReference type="Proteomes" id="UP000242084">
    <property type="component" value="Chromosome 1"/>
</dbReference>
<dbReference type="InterPro" id="IPR051531">
    <property type="entry name" value="N-acetyltransferase"/>
</dbReference>
<sequence>MRTYIETKRLILRDWKDEDIALYQNMNANPEVRRYFPDLLSYKATENTIKKMQQIIDQYGIGLFAVELKATKSFIGMVGLNYIPESSEINISDKSVYEIGWRIDKTVWGNGLATEAAEAVLEYAKAQGIQEVYSFTAEINKPSRRVMEKLEMNHIRNFIHPNVVQDEKLADHVLYHKYL</sequence>
<keyword evidence="2" id="KW-0808">Transferase</keyword>
<proteinExistence type="predicted"/>
<organism evidence="2 3">
    <name type="scientific">Mammaliicoccus stepanovicii</name>
    <dbReference type="NCBI Taxonomy" id="643214"/>
    <lineage>
        <taxon>Bacteria</taxon>
        <taxon>Bacillati</taxon>
        <taxon>Bacillota</taxon>
        <taxon>Bacilli</taxon>
        <taxon>Bacillales</taxon>
        <taxon>Staphylococcaceae</taxon>
        <taxon>Mammaliicoccus</taxon>
    </lineage>
</organism>
<gene>
    <name evidence="2" type="ORF">SAMEA4384403_02131</name>
</gene>
<dbReference type="PANTHER" id="PTHR43792:SF1">
    <property type="entry name" value="N-ACETYLTRANSFERASE DOMAIN-CONTAINING PROTEIN"/>
    <property type="match status" value="1"/>
</dbReference>
<dbReference type="AlphaFoldDB" id="A0A240A204"/>
<dbReference type="PROSITE" id="PS51186">
    <property type="entry name" value="GNAT"/>
    <property type="match status" value="1"/>
</dbReference>
<dbReference type="InterPro" id="IPR000182">
    <property type="entry name" value="GNAT_dom"/>
</dbReference>
<reference evidence="2 3" key="1">
    <citation type="submission" date="2017-06" db="EMBL/GenBank/DDBJ databases">
        <authorList>
            <consortium name="Pathogen Informatics"/>
        </authorList>
    </citation>
    <scope>NUCLEOTIDE SEQUENCE [LARGE SCALE GENOMIC DNA]</scope>
    <source>
        <strain evidence="2 3">NCTC13839</strain>
    </source>
</reference>
<dbReference type="OrthoDB" id="9798081at2"/>
<dbReference type="PANTHER" id="PTHR43792">
    <property type="entry name" value="GNAT FAMILY, PUTATIVE (AFU_ORTHOLOGUE AFUA_3G00765)-RELATED-RELATED"/>
    <property type="match status" value="1"/>
</dbReference>
<evidence type="ECO:0000259" key="1">
    <source>
        <dbReference type="PROSITE" id="PS51186"/>
    </source>
</evidence>
<dbReference type="Gene3D" id="3.40.630.30">
    <property type="match status" value="1"/>
</dbReference>
<evidence type="ECO:0000313" key="2">
    <source>
        <dbReference type="EMBL" id="SNV77481.1"/>
    </source>
</evidence>
<keyword evidence="3" id="KW-1185">Reference proteome</keyword>
<dbReference type="RefSeq" id="WP_095089413.1">
    <property type="nucleotide sequence ID" value="NZ_BMDM01000001.1"/>
</dbReference>
<dbReference type="EMBL" id="LT906462">
    <property type="protein sequence ID" value="SNV77481.1"/>
    <property type="molecule type" value="Genomic_DNA"/>
</dbReference>
<dbReference type="InterPro" id="IPR016181">
    <property type="entry name" value="Acyl_CoA_acyltransferase"/>
</dbReference>
<protein>
    <submittedName>
        <fullName evidence="2">Acetyltransferase</fullName>
    </submittedName>
</protein>
<accession>A0A240A204</accession>
<feature type="domain" description="N-acetyltransferase" evidence="1">
    <location>
        <begin position="10"/>
        <end position="179"/>
    </location>
</feature>
<dbReference type="SUPFAM" id="SSF55729">
    <property type="entry name" value="Acyl-CoA N-acyltransferases (Nat)"/>
    <property type="match status" value="1"/>
</dbReference>
<dbReference type="GO" id="GO:0016747">
    <property type="term" value="F:acyltransferase activity, transferring groups other than amino-acyl groups"/>
    <property type="evidence" value="ECO:0007669"/>
    <property type="project" value="InterPro"/>
</dbReference>
<dbReference type="Pfam" id="PF13302">
    <property type="entry name" value="Acetyltransf_3"/>
    <property type="match status" value="1"/>
</dbReference>
<name>A0A240A204_9STAP</name>
<dbReference type="KEGG" id="sste:SAMEA4384403_2131"/>